<dbReference type="AlphaFoldDB" id="A0A4Z2F057"/>
<evidence type="ECO:0000313" key="3">
    <source>
        <dbReference type="Proteomes" id="UP000314294"/>
    </source>
</evidence>
<feature type="compositionally biased region" description="Basic residues" evidence="1">
    <location>
        <begin position="28"/>
        <end position="45"/>
    </location>
</feature>
<reference evidence="2 3" key="1">
    <citation type="submission" date="2019-03" db="EMBL/GenBank/DDBJ databases">
        <title>First draft genome of Liparis tanakae, snailfish: a comprehensive survey of snailfish specific genes.</title>
        <authorList>
            <person name="Kim W."/>
            <person name="Song I."/>
            <person name="Jeong J.-H."/>
            <person name="Kim D."/>
            <person name="Kim S."/>
            <person name="Ryu S."/>
            <person name="Song J.Y."/>
            <person name="Lee S.K."/>
        </authorList>
    </citation>
    <scope>NUCLEOTIDE SEQUENCE [LARGE SCALE GENOMIC DNA]</scope>
    <source>
        <tissue evidence="2">Muscle</tissue>
    </source>
</reference>
<sequence>MNEDCVERRLITRRRLSAAEVGAETHTHTHTHTHAHTHSRGHTHAHSNPFSNRRQNSRFTFTLLFTREPEHRSTGGPEDRPTRSRRDRTRCRASRSFSGRLAAVCHVDPREESLILQQAVETSSVLDFCPSLSSFKVSSAVY</sequence>
<comment type="caution">
    <text evidence="2">The sequence shown here is derived from an EMBL/GenBank/DDBJ whole genome shotgun (WGS) entry which is preliminary data.</text>
</comment>
<evidence type="ECO:0000256" key="1">
    <source>
        <dbReference type="SAM" id="MobiDB-lite"/>
    </source>
</evidence>
<feature type="region of interest" description="Disordered" evidence="1">
    <location>
        <begin position="17"/>
        <end position="92"/>
    </location>
</feature>
<feature type="compositionally biased region" description="Polar residues" evidence="1">
    <location>
        <begin position="48"/>
        <end position="60"/>
    </location>
</feature>
<feature type="compositionally biased region" description="Basic and acidic residues" evidence="1">
    <location>
        <begin position="67"/>
        <end position="84"/>
    </location>
</feature>
<organism evidence="2 3">
    <name type="scientific">Liparis tanakae</name>
    <name type="common">Tanaka's snailfish</name>
    <dbReference type="NCBI Taxonomy" id="230148"/>
    <lineage>
        <taxon>Eukaryota</taxon>
        <taxon>Metazoa</taxon>
        <taxon>Chordata</taxon>
        <taxon>Craniata</taxon>
        <taxon>Vertebrata</taxon>
        <taxon>Euteleostomi</taxon>
        <taxon>Actinopterygii</taxon>
        <taxon>Neopterygii</taxon>
        <taxon>Teleostei</taxon>
        <taxon>Neoteleostei</taxon>
        <taxon>Acanthomorphata</taxon>
        <taxon>Eupercaria</taxon>
        <taxon>Perciformes</taxon>
        <taxon>Cottioidei</taxon>
        <taxon>Cottales</taxon>
        <taxon>Liparidae</taxon>
        <taxon>Liparis</taxon>
    </lineage>
</organism>
<proteinExistence type="predicted"/>
<accession>A0A4Z2F057</accession>
<protein>
    <submittedName>
        <fullName evidence="2">Uncharacterized protein</fullName>
    </submittedName>
</protein>
<dbReference type="EMBL" id="SRLO01001987">
    <property type="protein sequence ID" value="TNN34333.1"/>
    <property type="molecule type" value="Genomic_DNA"/>
</dbReference>
<dbReference type="Proteomes" id="UP000314294">
    <property type="component" value="Unassembled WGS sequence"/>
</dbReference>
<evidence type="ECO:0000313" key="2">
    <source>
        <dbReference type="EMBL" id="TNN34333.1"/>
    </source>
</evidence>
<gene>
    <name evidence="2" type="ORF">EYF80_055501</name>
</gene>
<name>A0A4Z2F057_9TELE</name>
<keyword evidence="3" id="KW-1185">Reference proteome</keyword>